<evidence type="ECO:0000313" key="3">
    <source>
        <dbReference type="Proteomes" id="UP000006426"/>
    </source>
</evidence>
<organism evidence="2 3">
    <name type="scientific">Pseudomonas amygdali pv. lachrymans str. M301315</name>
    <dbReference type="NCBI Taxonomy" id="629260"/>
    <lineage>
        <taxon>Bacteria</taxon>
        <taxon>Pseudomonadati</taxon>
        <taxon>Pseudomonadota</taxon>
        <taxon>Gammaproteobacteria</taxon>
        <taxon>Pseudomonadales</taxon>
        <taxon>Pseudomonadaceae</taxon>
        <taxon>Pseudomonas</taxon>
        <taxon>Pseudomonas amygdali</taxon>
    </lineage>
</organism>
<accession>A0AAD0PWQ5</accession>
<evidence type="ECO:0000313" key="2">
    <source>
        <dbReference type="EMBL" id="AXH60164.1"/>
    </source>
</evidence>
<sequence length="125" mass="13949">MKNVAHESPRTISFTRQVAVIVGVYLLFWLVGHLSLMILPADSRSVIYPNFYGFFLHPLRGALITSIAGLLCFMGWLLMQHRVILVVALIYLLLLLATMIFAAQTGMPDAAHALKAQAIIFTDMF</sequence>
<keyword evidence="1" id="KW-1133">Transmembrane helix</keyword>
<keyword evidence="2" id="KW-0614">Plasmid</keyword>
<keyword evidence="1" id="KW-0812">Transmembrane</keyword>
<feature type="transmembrane region" description="Helical" evidence="1">
    <location>
        <begin position="59"/>
        <end position="78"/>
    </location>
</feature>
<dbReference type="GeneID" id="39474352"/>
<keyword evidence="1" id="KW-0472">Membrane</keyword>
<dbReference type="AlphaFoldDB" id="A0AAD0PWQ5"/>
<gene>
    <name evidence="2" type="ORF">PLA107_033805</name>
</gene>
<proteinExistence type="predicted"/>
<dbReference type="RefSeq" id="WP_005742734.1">
    <property type="nucleotide sequence ID" value="NZ_CP031226.1"/>
</dbReference>
<dbReference type="Proteomes" id="UP000006426">
    <property type="component" value="Plasmid pmppla107"/>
</dbReference>
<evidence type="ECO:0000256" key="1">
    <source>
        <dbReference type="SAM" id="Phobius"/>
    </source>
</evidence>
<geneLocation type="plasmid" evidence="3">
    <name>pmppla107</name>
</geneLocation>
<protein>
    <submittedName>
        <fullName evidence="2">Uncharacterized protein</fullName>
    </submittedName>
</protein>
<reference evidence="2 3" key="1">
    <citation type="journal article" date="2011" name="PLoS Pathog.">
        <title>Dynamic evolution of pathogenicity revealed by sequencing and comparative genomics of 19 Pseudomonas syringae isolates.</title>
        <authorList>
            <person name="Baltrus D.A."/>
            <person name="Nishimura M.T."/>
            <person name="Romanchuk A."/>
            <person name="Chang J.H."/>
            <person name="Mukhtar M.S."/>
            <person name="Cherkis K."/>
            <person name="Roach J."/>
            <person name="Grant S.R."/>
            <person name="Jones C.D."/>
            <person name="Dangl J.L."/>
        </authorList>
    </citation>
    <scope>NUCLEOTIDE SEQUENCE [LARGE SCALE GENOMIC DNA]</scope>
    <source>
        <strain evidence="2 3">M301315</strain>
    </source>
</reference>
<feature type="transmembrane region" description="Helical" evidence="1">
    <location>
        <begin position="83"/>
        <end position="103"/>
    </location>
</feature>
<name>A0AAD0PWQ5_PSEAV</name>
<feature type="transmembrane region" description="Helical" evidence="1">
    <location>
        <begin position="18"/>
        <end position="39"/>
    </location>
</feature>
<dbReference type="EMBL" id="CP031226">
    <property type="protein sequence ID" value="AXH60164.1"/>
    <property type="molecule type" value="Genomic_DNA"/>
</dbReference>